<feature type="region of interest" description="Disordered" evidence="6">
    <location>
        <begin position="875"/>
        <end position="916"/>
    </location>
</feature>
<dbReference type="SUPFAM" id="SSF82171">
    <property type="entry name" value="DPP6 N-terminal domain-like"/>
    <property type="match status" value="1"/>
</dbReference>
<feature type="region of interest" description="Disordered" evidence="6">
    <location>
        <begin position="663"/>
        <end position="685"/>
    </location>
</feature>
<evidence type="ECO:0000259" key="9">
    <source>
        <dbReference type="Pfam" id="PF00930"/>
    </source>
</evidence>
<dbReference type="GeneID" id="107120889"/>
<reference evidence="11" key="1">
    <citation type="submission" date="2025-08" db="UniProtKB">
        <authorList>
            <consortium name="RefSeq"/>
        </authorList>
    </citation>
    <scope>IDENTIFICATION</scope>
</reference>
<dbReference type="PANTHER" id="PTHR12191:SF17">
    <property type="entry name" value="ZINC TRANSPORTER ZIP5"/>
    <property type="match status" value="1"/>
</dbReference>
<evidence type="ECO:0000256" key="7">
    <source>
        <dbReference type="SAM" id="Phobius"/>
    </source>
</evidence>
<dbReference type="Pfam" id="PF00930">
    <property type="entry name" value="DPPIV_N"/>
    <property type="match status" value="1"/>
</dbReference>
<evidence type="ECO:0000256" key="3">
    <source>
        <dbReference type="ARBA" id="ARBA00022692"/>
    </source>
</evidence>
<keyword evidence="3 7" id="KW-0812">Transmembrane</keyword>
<dbReference type="SUPFAM" id="SSF53474">
    <property type="entry name" value="alpha/beta-Hydrolases"/>
    <property type="match status" value="1"/>
</dbReference>
<evidence type="ECO:0000259" key="8">
    <source>
        <dbReference type="Pfam" id="PF00326"/>
    </source>
</evidence>
<feature type="domain" description="Peptidase S9 prolyl oligopeptidase catalytic" evidence="8">
    <location>
        <begin position="264"/>
        <end position="481"/>
    </location>
</feature>
<keyword evidence="5 7" id="KW-0472">Membrane</keyword>
<feature type="compositionally biased region" description="Basic and acidic residues" evidence="6">
    <location>
        <begin position="883"/>
        <end position="894"/>
    </location>
</feature>
<dbReference type="InterPro" id="IPR029058">
    <property type="entry name" value="AB_hydrolase_fold"/>
</dbReference>
<evidence type="ECO:0000256" key="5">
    <source>
        <dbReference type="ARBA" id="ARBA00023136"/>
    </source>
</evidence>
<feature type="transmembrane region" description="Helical" evidence="7">
    <location>
        <begin position="802"/>
        <end position="826"/>
    </location>
</feature>
<protein>
    <submittedName>
        <fullName evidence="11">Zinc transporter ZIP10-like</fullName>
    </submittedName>
</protein>
<evidence type="ECO:0000256" key="6">
    <source>
        <dbReference type="SAM" id="MobiDB-lite"/>
    </source>
</evidence>
<dbReference type="Proteomes" id="UP000694871">
    <property type="component" value="Unplaced"/>
</dbReference>
<keyword evidence="10" id="KW-1185">Reference proteome</keyword>
<comment type="subcellular location">
    <subcellularLocation>
        <location evidence="1">Membrane</location>
        <topology evidence="1">Multi-pass membrane protein</topology>
    </subcellularLocation>
</comment>
<name>A0ABM1KZK1_GEKJA</name>
<comment type="similarity">
    <text evidence="2">Belongs to the ZIP transporter (TC 2.A.5) family.</text>
</comment>
<feature type="transmembrane region" description="Helical" evidence="7">
    <location>
        <begin position="1058"/>
        <end position="1075"/>
    </location>
</feature>
<dbReference type="Pfam" id="PF00326">
    <property type="entry name" value="Peptidase_S9"/>
    <property type="match status" value="1"/>
</dbReference>
<gene>
    <name evidence="11" type="primary">LOC107120889</name>
</gene>
<feature type="transmembrane region" description="Helical" evidence="7">
    <location>
        <begin position="846"/>
        <end position="867"/>
    </location>
</feature>
<proteinExistence type="inferred from homology"/>
<evidence type="ECO:0000313" key="10">
    <source>
        <dbReference type="Proteomes" id="UP000694871"/>
    </source>
</evidence>
<feature type="transmembrane region" description="Helical" evidence="7">
    <location>
        <begin position="771"/>
        <end position="795"/>
    </location>
</feature>
<accession>A0ABM1KZK1</accession>
<feature type="transmembrane region" description="Helical" evidence="7">
    <location>
        <begin position="1095"/>
        <end position="1118"/>
    </location>
</feature>
<dbReference type="Gene3D" id="2.140.10.30">
    <property type="entry name" value="Dipeptidylpeptidase IV, N-terminal domain"/>
    <property type="match status" value="1"/>
</dbReference>
<feature type="compositionally biased region" description="Polar residues" evidence="6">
    <location>
        <begin position="663"/>
        <end position="672"/>
    </location>
</feature>
<feature type="domain" description="Dipeptidylpeptidase IV N-terminal" evidence="9">
    <location>
        <begin position="7"/>
        <end position="212"/>
    </location>
</feature>
<dbReference type="RefSeq" id="XP_015279138.1">
    <property type="nucleotide sequence ID" value="XM_015423652.1"/>
</dbReference>
<sequence length="1128" mass="123926">MTGVPCSQEEILQASSAHWCSPDGLQLAYLTINSSLVPRMELPQYLGGNYPTSRHYPYPKAGQRIPSVHLLVVNLSGPLGTLELLPPESFQGREYYITMVKWVAQSRLAVRWLNRPQNMSVLSLCEATTGACTEKYKVTSDAWVDMQVTDLTPFLVSTVGNPVPVKQGARGEFHHVTMLSTQPSRKESSVRLLTSGDWDVIRILAYQEHNKQLRTILDEGDQERNNHREDGDIVYGKEFFLIPPTPSVHSPEIPGSQQATEEFHLDWDTALSSSLGVVVVQFDGRGSGNQGLKLLHEVNRQLGYLDIKDHLTLMQLLLQLPYVDRRRTAVYGKAYGGFLALKLLAVAEDLFKCGAAVAPITSFRFHAATFSERYLGMPAREDAAYTVASVLEEAIRLKDRNFLLVHGTGDGKAERGSTLMIMFKDATVHFQHTAELLIQLLAVESNYSTQIYPDEGHTFLDTSQRHLHQTLSAFFQDCFKDSKQENLIAEEDDDSPLLMDQRALWFLLAGAWGVLLSPKSAYSFVPDDPPNFLTDGVMQGPPEDAAQEQGYYLQQLFGEYGENGTLSFEGLTRLLLSLGLGKVQVVAIEHDALGHGHVSHLDILEVQENKHLHFHSSLEHLQMVEHRSKVQAEGVTPRNGFSQMGHITPASVPPALPDISHVTKSSSWQTTEHSGKGETPFKSPPGHSDLNLLERVIALDHSVYNHLHEDCLNVSQLLVNFGLNPVSKITPEQFTLLCPALLYQIDSRVCIQHYDEAESTGMMGSSLWPGLGWAFAAITLTSLPAALAIVLVPLLRGEVFQFLLSFLVALAVGTLSGDALMHLWPHAQLRSHGLLPLNQDLLADDAVLRGLCVLGGIYLLFLIENLMGTLKKIPRKQGTAGKPSDRSAKREESSHVGVRATPHGTESESLTMPEEETGTLFSEVQDCAVQIHSSEEYGANLESQATELHHHGHSHSPSGDPSAGIADIAWMVILGDGIHNFTDGLAIGAAFSDGISSGLSTTVAVFCHELPHELGDCAVLLQAGIPLRRVLFFNLLSAFLAYCGTIVGAIVSKSTSDITSWIFAITAGIFLYVALVDMLPEMLHRRSPRGKRGSFIHFVLQNLGFLLGGALMLCIAIFEGQISFHVDG</sequence>
<feature type="transmembrane region" description="Helical" evidence="7">
    <location>
        <begin position="1030"/>
        <end position="1052"/>
    </location>
</feature>
<dbReference type="Gene3D" id="3.40.50.1820">
    <property type="entry name" value="alpha/beta hydrolase"/>
    <property type="match status" value="1"/>
</dbReference>
<dbReference type="InterPro" id="IPR002469">
    <property type="entry name" value="Peptidase_S9B_N"/>
</dbReference>
<dbReference type="InterPro" id="IPR001375">
    <property type="entry name" value="Peptidase_S9_cat"/>
</dbReference>
<dbReference type="InterPro" id="IPR050799">
    <property type="entry name" value="ZIP_Transporter"/>
</dbReference>
<evidence type="ECO:0000256" key="1">
    <source>
        <dbReference type="ARBA" id="ARBA00004141"/>
    </source>
</evidence>
<evidence type="ECO:0000256" key="2">
    <source>
        <dbReference type="ARBA" id="ARBA00006939"/>
    </source>
</evidence>
<evidence type="ECO:0000313" key="11">
    <source>
        <dbReference type="RefSeq" id="XP_015279138.1"/>
    </source>
</evidence>
<dbReference type="PANTHER" id="PTHR12191">
    <property type="entry name" value="SOLUTE CARRIER FAMILY 39"/>
    <property type="match status" value="1"/>
</dbReference>
<evidence type="ECO:0000256" key="4">
    <source>
        <dbReference type="ARBA" id="ARBA00022989"/>
    </source>
</evidence>
<dbReference type="Pfam" id="PF02535">
    <property type="entry name" value="Zip"/>
    <property type="match status" value="1"/>
</dbReference>
<organism evidence="10 11">
    <name type="scientific">Gekko japonicus</name>
    <name type="common">Schlegel's Japanese gecko</name>
    <dbReference type="NCBI Taxonomy" id="146911"/>
    <lineage>
        <taxon>Eukaryota</taxon>
        <taxon>Metazoa</taxon>
        <taxon>Chordata</taxon>
        <taxon>Craniata</taxon>
        <taxon>Vertebrata</taxon>
        <taxon>Euteleostomi</taxon>
        <taxon>Lepidosauria</taxon>
        <taxon>Squamata</taxon>
        <taxon>Bifurcata</taxon>
        <taxon>Gekkota</taxon>
        <taxon>Gekkonidae</taxon>
        <taxon>Gekkoninae</taxon>
        <taxon>Gekko</taxon>
    </lineage>
</organism>
<keyword evidence="4 7" id="KW-1133">Transmembrane helix</keyword>
<dbReference type="InterPro" id="IPR003689">
    <property type="entry name" value="ZIP"/>
</dbReference>